<dbReference type="Proteomes" id="UP001501455">
    <property type="component" value="Unassembled WGS sequence"/>
</dbReference>
<dbReference type="EMBL" id="BAAAXF010000066">
    <property type="protein sequence ID" value="GAA3502312.1"/>
    <property type="molecule type" value="Genomic_DNA"/>
</dbReference>
<keyword evidence="2" id="KW-1185">Reference proteome</keyword>
<name>A0ABP6U3S2_9ACTN</name>
<organism evidence="1 2">
    <name type="scientific">Streptomyces prasinosporus</name>
    <dbReference type="NCBI Taxonomy" id="68256"/>
    <lineage>
        <taxon>Bacteria</taxon>
        <taxon>Bacillati</taxon>
        <taxon>Actinomycetota</taxon>
        <taxon>Actinomycetes</taxon>
        <taxon>Kitasatosporales</taxon>
        <taxon>Streptomycetaceae</taxon>
        <taxon>Streptomyces</taxon>
        <taxon>Streptomyces albogriseolus group</taxon>
    </lineage>
</organism>
<comment type="caution">
    <text evidence="1">The sequence shown here is derived from an EMBL/GenBank/DDBJ whole genome shotgun (WGS) entry which is preliminary data.</text>
</comment>
<proteinExistence type="predicted"/>
<evidence type="ECO:0000313" key="1">
    <source>
        <dbReference type="EMBL" id="GAA3502312.1"/>
    </source>
</evidence>
<protein>
    <submittedName>
        <fullName evidence="1">Uncharacterized protein</fullName>
    </submittedName>
</protein>
<accession>A0ABP6U3S2</accession>
<reference evidence="2" key="1">
    <citation type="journal article" date="2019" name="Int. J. Syst. Evol. Microbiol.">
        <title>The Global Catalogue of Microorganisms (GCM) 10K type strain sequencing project: providing services to taxonomists for standard genome sequencing and annotation.</title>
        <authorList>
            <consortium name="The Broad Institute Genomics Platform"/>
            <consortium name="The Broad Institute Genome Sequencing Center for Infectious Disease"/>
            <person name="Wu L."/>
            <person name="Ma J."/>
        </authorList>
    </citation>
    <scope>NUCLEOTIDE SEQUENCE [LARGE SCALE GENOMIC DNA]</scope>
    <source>
        <strain evidence="2">JCM 4816</strain>
    </source>
</reference>
<gene>
    <name evidence="1" type="ORF">GCM10019016_094200</name>
</gene>
<sequence length="102" mass="11233">MGETTEAVPGLRRLPWRTESGKPAYLDTSDPNSLLSLMADSVENQHIVTAETVLGLVRPMYAPEARLTADEALFMLRRTAECLSDVINVARMRGERLGTADD</sequence>
<evidence type="ECO:0000313" key="2">
    <source>
        <dbReference type="Proteomes" id="UP001501455"/>
    </source>
</evidence>